<protein>
    <submittedName>
        <fullName evidence="9">Uncharacterized protein</fullName>
    </submittedName>
</protein>
<dbReference type="Proteomes" id="UP001460270">
    <property type="component" value="Unassembled WGS sequence"/>
</dbReference>
<dbReference type="InterPro" id="IPR011029">
    <property type="entry name" value="DEATH-like_dom_sf"/>
</dbReference>
<dbReference type="InterPro" id="IPR029495">
    <property type="entry name" value="NACHT-assoc"/>
</dbReference>
<organism evidence="9 10">
    <name type="scientific">Mugilogobius chulae</name>
    <name type="common">yellowstripe goby</name>
    <dbReference type="NCBI Taxonomy" id="88201"/>
    <lineage>
        <taxon>Eukaryota</taxon>
        <taxon>Metazoa</taxon>
        <taxon>Chordata</taxon>
        <taxon>Craniata</taxon>
        <taxon>Vertebrata</taxon>
        <taxon>Euteleostomi</taxon>
        <taxon>Actinopterygii</taxon>
        <taxon>Neopterygii</taxon>
        <taxon>Teleostei</taxon>
        <taxon>Neoteleostei</taxon>
        <taxon>Acanthomorphata</taxon>
        <taxon>Gobiaria</taxon>
        <taxon>Gobiiformes</taxon>
        <taxon>Gobioidei</taxon>
        <taxon>Gobiidae</taxon>
        <taxon>Gobionellinae</taxon>
        <taxon>Mugilogobius</taxon>
    </lineage>
</organism>
<keyword evidence="6" id="KW-0067">ATP-binding</keyword>
<dbReference type="InterPro" id="IPR032675">
    <property type="entry name" value="LRR_dom_sf"/>
</dbReference>
<accession>A0AAW0MPG7</accession>
<dbReference type="PROSITE" id="PS50837">
    <property type="entry name" value="NACHT"/>
    <property type="match status" value="1"/>
</dbReference>
<sequence>MSTPSEVLLHALENLKSEDFEKFKWYLKDSPVPDGLSRISVSDLEFANRSKTVDLIMKTYGLDCIQVTLHILGKMDKNQTAKELSEFPFKPKEIAAQYQSKCQAILKEKFEKICEKISSTGPTKLLSEVYTELYLSPAESSVQHEVHQIQSWSNPEPGIVCTDLFKGQSPAGGPIRRVLTKGVAGVGKTVLTQKFSLDWAEGRTNQELQLLFPFTFRDLNVLSDKFSLVELVKHFFSSFKDLCSFQQLQVLFIFDGLDECRLPLDFRRTRVLTDPTESVSVDVLLVNLIRGSLLPSALLWITTRPAAANQIPAECVSMVTEVRGFTDLQKELYFRKRFTDQAETVMSHIKSVRSLDTMCNIPIFCWILSTVLQKLLEQTEEPELPQNLTQMYVHFLVLQLKQKNIKYKEKEKKQGNSDWSEENKKMVLSLGKLAYEQLQKGHLNFCTSDLEECGMKVEDAACYSGMLTDIFRDEMGLYDHHFYCFIHLSVQDLSGCGLSPHSCGPLASVLSSSSLTHLDLSHNDLQDSGVELLCEGLKSAPADSTLSERGGAALASALSSAHSRVTELDLSYNHPRPLSRAPDRSTAPPTVCQVRLHYSL</sequence>
<dbReference type="InterPro" id="IPR004020">
    <property type="entry name" value="DAPIN"/>
</dbReference>
<dbReference type="GO" id="GO:0005524">
    <property type="term" value="F:ATP binding"/>
    <property type="evidence" value="ECO:0007669"/>
    <property type="project" value="UniProtKB-KW"/>
</dbReference>
<dbReference type="InterPro" id="IPR041075">
    <property type="entry name" value="NOD1/2_WH"/>
</dbReference>
<keyword evidence="3" id="KW-0433">Leucine-rich repeat</keyword>
<dbReference type="SMART" id="SM01289">
    <property type="entry name" value="PYRIN"/>
    <property type="match status" value="1"/>
</dbReference>
<evidence type="ECO:0000256" key="6">
    <source>
        <dbReference type="ARBA" id="ARBA00022840"/>
    </source>
</evidence>
<keyword evidence="4" id="KW-0677">Repeat</keyword>
<comment type="caution">
    <text evidence="9">The sequence shown here is derived from an EMBL/GenBank/DDBJ whole genome shotgun (WGS) entry which is preliminary data.</text>
</comment>
<dbReference type="SUPFAM" id="SSF47986">
    <property type="entry name" value="DEATH domain"/>
    <property type="match status" value="1"/>
</dbReference>
<evidence type="ECO:0000313" key="9">
    <source>
        <dbReference type="EMBL" id="KAK7881184.1"/>
    </source>
</evidence>
<dbReference type="SUPFAM" id="SSF52047">
    <property type="entry name" value="RNI-like"/>
    <property type="match status" value="1"/>
</dbReference>
<evidence type="ECO:0000259" key="8">
    <source>
        <dbReference type="PROSITE" id="PS50837"/>
    </source>
</evidence>
<dbReference type="Gene3D" id="1.10.533.10">
    <property type="entry name" value="Death Domain, Fas"/>
    <property type="match status" value="1"/>
</dbReference>
<dbReference type="Gene3D" id="3.80.10.10">
    <property type="entry name" value="Ribonuclease Inhibitor"/>
    <property type="match status" value="1"/>
</dbReference>
<evidence type="ECO:0000256" key="2">
    <source>
        <dbReference type="ARBA" id="ARBA00022490"/>
    </source>
</evidence>
<dbReference type="PROSITE" id="PS51450">
    <property type="entry name" value="LRR"/>
    <property type="match status" value="1"/>
</dbReference>
<dbReference type="InterPro" id="IPR001611">
    <property type="entry name" value="Leu-rich_rpt"/>
</dbReference>
<dbReference type="Pfam" id="PF02758">
    <property type="entry name" value="PYRIN"/>
    <property type="match status" value="1"/>
</dbReference>
<keyword evidence="10" id="KW-1185">Reference proteome</keyword>
<dbReference type="InterPro" id="IPR027417">
    <property type="entry name" value="P-loop_NTPase"/>
</dbReference>
<keyword evidence="2" id="KW-0963">Cytoplasm</keyword>
<evidence type="ECO:0000259" key="7">
    <source>
        <dbReference type="PROSITE" id="PS50824"/>
    </source>
</evidence>
<evidence type="ECO:0000256" key="5">
    <source>
        <dbReference type="ARBA" id="ARBA00022741"/>
    </source>
</evidence>
<dbReference type="EMBL" id="JBBPFD010000022">
    <property type="protein sequence ID" value="KAK7881184.1"/>
    <property type="molecule type" value="Genomic_DNA"/>
</dbReference>
<dbReference type="AlphaFoldDB" id="A0AAW0MPG7"/>
<feature type="domain" description="Pyrin" evidence="7">
    <location>
        <begin position="1"/>
        <end position="61"/>
    </location>
</feature>
<evidence type="ECO:0000256" key="4">
    <source>
        <dbReference type="ARBA" id="ARBA00022737"/>
    </source>
</evidence>
<evidence type="ECO:0000256" key="1">
    <source>
        <dbReference type="ARBA" id="ARBA00004496"/>
    </source>
</evidence>
<dbReference type="Pfam" id="PF17779">
    <property type="entry name" value="WHD_NOD2"/>
    <property type="match status" value="1"/>
</dbReference>
<dbReference type="InterPro" id="IPR007111">
    <property type="entry name" value="NACHT_NTPase"/>
</dbReference>
<comment type="subcellular location">
    <subcellularLocation>
        <location evidence="1">Cytoplasm</location>
    </subcellularLocation>
</comment>
<gene>
    <name evidence="9" type="ORF">WMY93_029593</name>
</gene>
<dbReference type="PROSITE" id="PS50824">
    <property type="entry name" value="DAPIN"/>
    <property type="match status" value="1"/>
</dbReference>
<dbReference type="Pfam" id="PF13516">
    <property type="entry name" value="LRR_6"/>
    <property type="match status" value="1"/>
</dbReference>
<dbReference type="SMART" id="SM01288">
    <property type="entry name" value="FISNA"/>
    <property type="match status" value="1"/>
</dbReference>
<feature type="domain" description="NACHT" evidence="8">
    <location>
        <begin position="176"/>
        <end position="307"/>
    </location>
</feature>
<dbReference type="GO" id="GO:0005737">
    <property type="term" value="C:cytoplasm"/>
    <property type="evidence" value="ECO:0007669"/>
    <property type="project" value="UniProtKB-SubCell"/>
</dbReference>
<dbReference type="PANTHER" id="PTHR24106">
    <property type="entry name" value="NACHT, LRR AND CARD DOMAINS-CONTAINING"/>
    <property type="match status" value="1"/>
</dbReference>
<evidence type="ECO:0000313" key="10">
    <source>
        <dbReference type="Proteomes" id="UP001460270"/>
    </source>
</evidence>
<dbReference type="FunFam" id="3.40.50.300:FF:001524">
    <property type="entry name" value="Si:dkey-126g1.7"/>
    <property type="match status" value="1"/>
</dbReference>
<keyword evidence="5" id="KW-0547">Nucleotide-binding</keyword>
<dbReference type="Pfam" id="PF14484">
    <property type="entry name" value="FISNA"/>
    <property type="match status" value="1"/>
</dbReference>
<name>A0AAW0MPG7_9GOBI</name>
<dbReference type="SMART" id="SM00368">
    <property type="entry name" value="LRR_RI"/>
    <property type="match status" value="1"/>
</dbReference>
<evidence type="ECO:0000256" key="3">
    <source>
        <dbReference type="ARBA" id="ARBA00022614"/>
    </source>
</evidence>
<proteinExistence type="predicted"/>
<dbReference type="Gene3D" id="3.40.50.300">
    <property type="entry name" value="P-loop containing nucleotide triphosphate hydrolases"/>
    <property type="match status" value="1"/>
</dbReference>
<dbReference type="Pfam" id="PF05729">
    <property type="entry name" value="NACHT"/>
    <property type="match status" value="1"/>
</dbReference>
<dbReference type="InterPro" id="IPR051261">
    <property type="entry name" value="NLR"/>
</dbReference>
<reference evidence="10" key="1">
    <citation type="submission" date="2024-04" db="EMBL/GenBank/DDBJ databases">
        <title>Salinicola lusitanus LLJ914,a marine bacterium isolated from the Okinawa Trough.</title>
        <authorList>
            <person name="Li J."/>
        </authorList>
    </citation>
    <scope>NUCLEOTIDE SEQUENCE [LARGE SCALE GENOMIC DNA]</scope>
</reference>